<sequence length="94" mass="10899">MKPDCHTAMRLLLGQIRQALPFEMDEAQLCRGPCQGCSKKLLEFIDMELEEWQTRLDRGEQPSLGDIHKLTKRARKVYQVMQNNGLIEVVNLDQ</sequence>
<protein>
    <submittedName>
        <fullName evidence="1">Uncharacterized protein</fullName>
    </submittedName>
</protein>
<accession>A0A369WTH6</accession>
<proteinExistence type="predicted"/>
<name>A0A369WTH6_9GAMM</name>
<dbReference type="AlphaFoldDB" id="A0A369WTH6"/>
<comment type="caution">
    <text evidence="1">The sequence shown here is derived from an EMBL/GenBank/DDBJ whole genome shotgun (WGS) entry which is preliminary data.</text>
</comment>
<organism evidence="1 2">
    <name type="scientific">Motiliproteus coralliicola</name>
    <dbReference type="NCBI Taxonomy" id="2283196"/>
    <lineage>
        <taxon>Bacteria</taxon>
        <taxon>Pseudomonadati</taxon>
        <taxon>Pseudomonadota</taxon>
        <taxon>Gammaproteobacteria</taxon>
        <taxon>Oceanospirillales</taxon>
        <taxon>Oceanospirillaceae</taxon>
        <taxon>Motiliproteus</taxon>
    </lineage>
</organism>
<evidence type="ECO:0000313" key="1">
    <source>
        <dbReference type="EMBL" id="RDE24891.1"/>
    </source>
</evidence>
<dbReference type="EMBL" id="QQOH01000001">
    <property type="protein sequence ID" value="RDE24891.1"/>
    <property type="molecule type" value="Genomic_DNA"/>
</dbReference>
<evidence type="ECO:0000313" key="2">
    <source>
        <dbReference type="Proteomes" id="UP000253769"/>
    </source>
</evidence>
<gene>
    <name evidence="1" type="ORF">DV711_04725</name>
</gene>
<dbReference type="Proteomes" id="UP000253769">
    <property type="component" value="Unassembled WGS sequence"/>
</dbReference>
<dbReference type="OrthoDB" id="6238348at2"/>
<keyword evidence="2" id="KW-1185">Reference proteome</keyword>
<reference evidence="1 2" key="1">
    <citation type="submission" date="2018-07" db="EMBL/GenBank/DDBJ databases">
        <title>Motiliproteus coralliicola sp. nov., a bacterium isolated from Coral.</title>
        <authorList>
            <person name="Wang G."/>
        </authorList>
    </citation>
    <scope>NUCLEOTIDE SEQUENCE [LARGE SCALE GENOMIC DNA]</scope>
    <source>
        <strain evidence="1 2">C34</strain>
    </source>
</reference>
<dbReference type="RefSeq" id="WP_114694482.1">
    <property type="nucleotide sequence ID" value="NZ_QQOH01000001.1"/>
</dbReference>